<reference evidence="8" key="1">
    <citation type="submission" date="2017-01" db="EMBL/GenBank/DDBJ databases">
        <title>A deep insight into the sialotranscriptome of adult male and female Cluex tarsalis mosquitoes.</title>
        <authorList>
            <person name="Ribeiro J.M."/>
            <person name="Moreira F."/>
            <person name="Bernard K.A."/>
            <person name="Calvo E."/>
        </authorList>
    </citation>
    <scope>NUCLEOTIDE SEQUENCE</scope>
    <source>
        <strain evidence="8">Kern County</strain>
        <tissue evidence="8">Salivary glands</tissue>
    </source>
</reference>
<dbReference type="GO" id="GO:0006513">
    <property type="term" value="P:protein monoubiquitination"/>
    <property type="evidence" value="ECO:0007669"/>
    <property type="project" value="TreeGrafter"/>
</dbReference>
<keyword evidence="1 3" id="KW-0863">Zinc-finger</keyword>
<dbReference type="InterPro" id="IPR008974">
    <property type="entry name" value="TRAF-like"/>
</dbReference>
<dbReference type="PROSITE" id="PS50119">
    <property type="entry name" value="ZF_BBOX"/>
    <property type="match status" value="1"/>
</dbReference>
<dbReference type="Gene3D" id="2.60.210.10">
    <property type="entry name" value="Apoptosis, Tumor Necrosis Factor Receptor Associated Protein 2, Chain A"/>
    <property type="match status" value="1"/>
</dbReference>
<dbReference type="EMBL" id="GFDL01010948">
    <property type="protein sequence ID" value="JAV24097.1"/>
    <property type="molecule type" value="Transcribed_RNA"/>
</dbReference>
<feature type="region of interest" description="Disordered" evidence="5">
    <location>
        <begin position="1"/>
        <end position="66"/>
    </location>
</feature>
<dbReference type="GO" id="GO:0005164">
    <property type="term" value="F:tumor necrosis factor receptor binding"/>
    <property type="evidence" value="ECO:0007669"/>
    <property type="project" value="TreeGrafter"/>
</dbReference>
<dbReference type="GO" id="GO:0016235">
    <property type="term" value="C:aggresome"/>
    <property type="evidence" value="ECO:0007669"/>
    <property type="project" value="TreeGrafter"/>
</dbReference>
<feature type="domain" description="RING-type" evidence="6">
    <location>
        <begin position="80"/>
        <end position="120"/>
    </location>
</feature>
<proteinExistence type="predicted"/>
<feature type="coiled-coil region" evidence="4">
    <location>
        <begin position="433"/>
        <end position="460"/>
    </location>
</feature>
<keyword evidence="1 3" id="KW-0479">Metal-binding</keyword>
<dbReference type="Pfam" id="PF00643">
    <property type="entry name" value="zf-B_box"/>
    <property type="match status" value="1"/>
</dbReference>
<feature type="compositionally biased region" description="Polar residues" evidence="5">
    <location>
        <begin position="1"/>
        <end position="14"/>
    </location>
</feature>
<evidence type="ECO:0000259" key="7">
    <source>
        <dbReference type="PROSITE" id="PS50119"/>
    </source>
</evidence>
<sequence length="620" mass="71238">MESQQSTPGSSGSKSAKKHVNKKRVSPDQQQVSTSSGGTKVKRIKIKTESSEGSGGSSQSCSQVMTTPKTPVPASAAASCSSCKESIANPICCSRCQKQFCWKCFDCWLSFTQRTMCPPCVEEEKRGKTELCRDHDAELNLFCLTCGVRICGGCFLNTPDHKRHVIDNLDDVYREVSVQMEKVLGEVGQALEEFGHVVLQTEFNEQLIRRNGAEICEELEQLVGKAKVEANRWLEDKMTLCKLRKEAPVKRSESFRKLQEQVRLLPKHELIQQFERIKEEANGLVPNAAALHPPEIDGYDFESSLTSHYVTESIEMENFFRHFESSKYEQIGSAMLVDSSVTVWNVRVFKGTHLTVELSQQNSLKHRIQFRVFIEVPHDDPRQTLRVQHETEINSDRVEVIEMDKLKELGFVTEADVLRLRVGIKPTNVVLQLQALASNLIELKKEHLTLKEKYMKLEKKLNETEEFTVGYFRIPLEKLQFSNRNKDRRAITLRSHEVIDHRERSWCLYVVRAKANRRCNESYLSVFIKLNSRTKKQKQVRRRYYVELVNHDDRQYSLRKYGSDGFSLGTRIGWSPFERMSRVFADDSGFVEDGRISFRFGIHNPRFVKSSAEEDAAEAE</sequence>
<evidence type="ECO:0000256" key="2">
    <source>
        <dbReference type="ARBA" id="ARBA00022833"/>
    </source>
</evidence>
<dbReference type="SMART" id="SM00336">
    <property type="entry name" value="BBOX"/>
    <property type="match status" value="1"/>
</dbReference>
<dbReference type="InterPro" id="IPR001841">
    <property type="entry name" value="Znf_RING"/>
</dbReference>
<dbReference type="GO" id="GO:0051865">
    <property type="term" value="P:protein autoubiquitination"/>
    <property type="evidence" value="ECO:0007669"/>
    <property type="project" value="TreeGrafter"/>
</dbReference>
<evidence type="ECO:0000259" key="6">
    <source>
        <dbReference type="PROSITE" id="PS50089"/>
    </source>
</evidence>
<name>A0A1Q3F996_CULTA</name>
<dbReference type="InterPro" id="IPR000315">
    <property type="entry name" value="Znf_B-box"/>
</dbReference>
<dbReference type="GO" id="GO:0061630">
    <property type="term" value="F:ubiquitin protein ligase activity"/>
    <property type="evidence" value="ECO:0007669"/>
    <property type="project" value="TreeGrafter"/>
</dbReference>
<dbReference type="PANTHER" id="PTHR36754">
    <property type="entry name" value="E3 UBIQUITIN-PROTEIN LIGASE TRIM37"/>
    <property type="match status" value="1"/>
</dbReference>
<dbReference type="GO" id="GO:0070842">
    <property type="term" value="P:aggresome assembly"/>
    <property type="evidence" value="ECO:0007669"/>
    <property type="project" value="TreeGrafter"/>
</dbReference>
<dbReference type="GO" id="GO:0005778">
    <property type="term" value="C:peroxisomal membrane"/>
    <property type="evidence" value="ECO:0007669"/>
    <property type="project" value="TreeGrafter"/>
</dbReference>
<dbReference type="Gene3D" id="3.30.160.60">
    <property type="entry name" value="Classic Zinc Finger"/>
    <property type="match status" value="1"/>
</dbReference>
<dbReference type="PANTHER" id="PTHR36754:SF2">
    <property type="entry name" value="E3 UBIQUITIN-PROTEIN LIGASE TRIM37"/>
    <property type="match status" value="1"/>
</dbReference>
<dbReference type="GO" id="GO:0008270">
    <property type="term" value="F:zinc ion binding"/>
    <property type="evidence" value="ECO:0007669"/>
    <property type="project" value="UniProtKB-KW"/>
</dbReference>
<dbReference type="GO" id="GO:0031625">
    <property type="term" value="F:ubiquitin protein ligase binding"/>
    <property type="evidence" value="ECO:0007669"/>
    <property type="project" value="TreeGrafter"/>
</dbReference>
<dbReference type="SUPFAM" id="SSF49599">
    <property type="entry name" value="TRAF domain-like"/>
    <property type="match status" value="1"/>
</dbReference>
<evidence type="ECO:0000256" key="4">
    <source>
        <dbReference type="SAM" id="Coils"/>
    </source>
</evidence>
<keyword evidence="4" id="KW-0175">Coiled coil</keyword>
<feature type="compositionally biased region" description="Polar residues" evidence="5">
    <location>
        <begin position="27"/>
        <end position="38"/>
    </location>
</feature>
<keyword evidence="2" id="KW-0862">Zinc</keyword>
<evidence type="ECO:0000256" key="1">
    <source>
        <dbReference type="ARBA" id="ARBA00022771"/>
    </source>
</evidence>
<accession>A0A1Q3F996</accession>
<dbReference type="CDD" id="cd19756">
    <property type="entry name" value="Bbox2"/>
    <property type="match status" value="1"/>
</dbReference>
<evidence type="ECO:0000313" key="8">
    <source>
        <dbReference type="EMBL" id="JAV24097.1"/>
    </source>
</evidence>
<dbReference type="PROSITE" id="PS50089">
    <property type="entry name" value="ZF_RING_2"/>
    <property type="match status" value="1"/>
</dbReference>
<protein>
    <submittedName>
        <fullName evidence="8">Putative e3 ubiquitin-protein ligase trim37</fullName>
    </submittedName>
</protein>
<evidence type="ECO:0000256" key="5">
    <source>
        <dbReference type="SAM" id="MobiDB-lite"/>
    </source>
</evidence>
<dbReference type="AlphaFoldDB" id="A0A1Q3F996"/>
<dbReference type="InterPro" id="IPR053003">
    <property type="entry name" value="TRIM_RBCC_E3_ubiq-ligases"/>
</dbReference>
<evidence type="ECO:0000256" key="3">
    <source>
        <dbReference type="PROSITE-ProRule" id="PRU00024"/>
    </source>
</evidence>
<organism evidence="8">
    <name type="scientific">Culex tarsalis</name>
    <name type="common">Encephalitis mosquito</name>
    <dbReference type="NCBI Taxonomy" id="7177"/>
    <lineage>
        <taxon>Eukaryota</taxon>
        <taxon>Metazoa</taxon>
        <taxon>Ecdysozoa</taxon>
        <taxon>Arthropoda</taxon>
        <taxon>Hexapoda</taxon>
        <taxon>Insecta</taxon>
        <taxon>Pterygota</taxon>
        <taxon>Neoptera</taxon>
        <taxon>Endopterygota</taxon>
        <taxon>Diptera</taxon>
        <taxon>Nematocera</taxon>
        <taxon>Culicoidea</taxon>
        <taxon>Culicidae</taxon>
        <taxon>Culicinae</taxon>
        <taxon>Culicini</taxon>
        <taxon>Culex</taxon>
        <taxon>Culex</taxon>
    </lineage>
</organism>
<feature type="domain" description="B box-type" evidence="7">
    <location>
        <begin position="127"/>
        <end position="169"/>
    </location>
</feature>
<feature type="compositionally biased region" description="Basic residues" evidence="5">
    <location>
        <begin position="15"/>
        <end position="24"/>
    </location>
</feature>
<dbReference type="SUPFAM" id="SSF57845">
    <property type="entry name" value="B-box zinc-binding domain"/>
    <property type="match status" value="1"/>
</dbReference>